<organism evidence="2 3">
    <name type="scientific">Actinoalloteichus caeruleus DSM 43889</name>
    <dbReference type="NCBI Taxonomy" id="1120930"/>
    <lineage>
        <taxon>Bacteria</taxon>
        <taxon>Bacillati</taxon>
        <taxon>Actinomycetota</taxon>
        <taxon>Actinomycetes</taxon>
        <taxon>Pseudonocardiales</taxon>
        <taxon>Pseudonocardiaceae</taxon>
        <taxon>Actinoalloteichus</taxon>
        <taxon>Actinoalloteichus cyanogriseus</taxon>
    </lineage>
</organism>
<reference evidence="2 3" key="2">
    <citation type="submission" date="2022-06" db="EMBL/GenBank/DDBJ databases">
        <title>Genomic Encyclopedia of Type Strains, Phase I: the one thousand microbial genomes (KMG-I) project.</title>
        <authorList>
            <person name="Kyrpides N."/>
        </authorList>
    </citation>
    <scope>NUCLEOTIDE SEQUENCE [LARGE SCALE GENOMIC DNA]</scope>
    <source>
        <strain evidence="2 3">DSM 43889</strain>
    </source>
</reference>
<evidence type="ECO:0000313" key="2">
    <source>
        <dbReference type="EMBL" id="MCP2334458.1"/>
    </source>
</evidence>
<evidence type="ECO:0000259" key="1">
    <source>
        <dbReference type="Pfam" id="PF02464"/>
    </source>
</evidence>
<evidence type="ECO:0000313" key="3">
    <source>
        <dbReference type="Proteomes" id="UP000791080"/>
    </source>
</evidence>
<dbReference type="Gene3D" id="3.90.950.20">
    <property type="entry name" value="CinA-like"/>
    <property type="match status" value="1"/>
</dbReference>
<dbReference type="EMBL" id="AUBJ02000001">
    <property type="protein sequence ID" value="MCP2334458.1"/>
    <property type="molecule type" value="Genomic_DNA"/>
</dbReference>
<dbReference type="InterPro" id="IPR008136">
    <property type="entry name" value="CinA_C"/>
</dbReference>
<dbReference type="SUPFAM" id="SSF142433">
    <property type="entry name" value="CinA-like"/>
    <property type="match status" value="1"/>
</dbReference>
<dbReference type="InterPro" id="IPR036653">
    <property type="entry name" value="CinA-like_C"/>
</dbReference>
<dbReference type="Pfam" id="PF02464">
    <property type="entry name" value="CinA"/>
    <property type="match status" value="1"/>
</dbReference>
<name>A0ABT1JPK8_ACTCY</name>
<keyword evidence="3" id="KW-1185">Reference proteome</keyword>
<reference evidence="2 3" key="1">
    <citation type="submission" date="2013-07" db="EMBL/GenBank/DDBJ databases">
        <authorList>
            <consortium name="DOE Joint Genome Institute"/>
            <person name="Reeve W."/>
            <person name="Huntemann M."/>
            <person name="Han J."/>
            <person name="Chen A."/>
            <person name="Kyrpides N."/>
            <person name="Mavromatis K."/>
            <person name="Markowitz V."/>
            <person name="Palaniappan K."/>
            <person name="Ivanova N."/>
            <person name="Schaumberg A."/>
            <person name="Pati A."/>
            <person name="Liolios K."/>
            <person name="Nordberg H.P."/>
            <person name="Cantor M.N."/>
            <person name="Hua S.X."/>
            <person name="Woyke T."/>
        </authorList>
    </citation>
    <scope>NUCLEOTIDE SEQUENCE [LARGE SCALE GENOMIC DNA]</scope>
    <source>
        <strain evidence="2 3">DSM 43889</strain>
    </source>
</reference>
<dbReference type="Proteomes" id="UP000791080">
    <property type="component" value="Unassembled WGS sequence"/>
</dbReference>
<dbReference type="NCBIfam" id="TIGR00199">
    <property type="entry name" value="PncC_domain"/>
    <property type="match status" value="1"/>
</dbReference>
<accession>A0ABT1JPK8</accession>
<gene>
    <name evidence="2" type="ORF">G443_004728</name>
</gene>
<proteinExistence type="predicted"/>
<protein>
    <submittedName>
        <fullName evidence="2">Nicotinamide-nucleotide amidase</fullName>
    </submittedName>
</protein>
<comment type="caution">
    <text evidence="2">The sequence shown here is derived from an EMBL/GenBank/DDBJ whole genome shotgun (WGS) entry which is preliminary data.</text>
</comment>
<sequence>MSRADDHSPLPGFGLDEERLTLLLDRLRQRGETVAAAESLTAGLVTGLLTSVPGASAVVRGGLVVYGTDLKGSLAGVDTAVLDEHGPVHPEVARRLAEGARRRCGADWGLGLTGVAGPDPQNGLPPGLVHVAVAGADEVTVRTLRLSRSRHGVRAAAVRAALDALGAALDRAPPA</sequence>
<feature type="domain" description="CinA C-terminal" evidence="1">
    <location>
        <begin position="22"/>
        <end position="167"/>
    </location>
</feature>